<name>A0ABW2H1S5_9ACTN</name>
<evidence type="ECO:0000256" key="1">
    <source>
        <dbReference type="ARBA" id="ARBA00009981"/>
    </source>
</evidence>
<feature type="region of interest" description="Disordered" evidence="2">
    <location>
        <begin position="1"/>
        <end position="21"/>
    </location>
</feature>
<dbReference type="Proteomes" id="UP001596392">
    <property type="component" value="Unassembled WGS sequence"/>
</dbReference>
<dbReference type="EMBL" id="JBHTAC010000034">
    <property type="protein sequence ID" value="MFC7246119.1"/>
    <property type="molecule type" value="Genomic_DNA"/>
</dbReference>
<comment type="similarity">
    <text evidence="1">Belongs to the phD/YefM antitoxin family.</text>
</comment>
<accession>A0ABW2H1S5</accession>
<dbReference type="SUPFAM" id="SSF143120">
    <property type="entry name" value="YefM-like"/>
    <property type="match status" value="1"/>
</dbReference>
<keyword evidence="4" id="KW-1185">Reference proteome</keyword>
<organism evidence="3 4">
    <name type="scientific">Catellatospora aurea</name>
    <dbReference type="NCBI Taxonomy" id="1337874"/>
    <lineage>
        <taxon>Bacteria</taxon>
        <taxon>Bacillati</taxon>
        <taxon>Actinomycetota</taxon>
        <taxon>Actinomycetes</taxon>
        <taxon>Micromonosporales</taxon>
        <taxon>Micromonosporaceae</taxon>
        <taxon>Catellatospora</taxon>
    </lineage>
</organism>
<dbReference type="InterPro" id="IPR036165">
    <property type="entry name" value="YefM-like_sf"/>
</dbReference>
<comment type="caution">
    <text evidence="3">The sequence shown here is derived from an EMBL/GenBank/DDBJ whole genome shotgun (WGS) entry which is preliminary data.</text>
</comment>
<dbReference type="Gene3D" id="6.10.250.330">
    <property type="match status" value="1"/>
</dbReference>
<sequence>MRDGHMPTKANSGSRAPGADEVVVASLDDDQPVNEAAHMLRSPENARRLLSAIDRLESGSGAVPGLTD</sequence>
<evidence type="ECO:0000313" key="3">
    <source>
        <dbReference type="EMBL" id="MFC7246119.1"/>
    </source>
</evidence>
<gene>
    <name evidence="3" type="ORF">ACFQO7_26895</name>
</gene>
<evidence type="ECO:0000256" key="2">
    <source>
        <dbReference type="SAM" id="MobiDB-lite"/>
    </source>
</evidence>
<protein>
    <recommendedName>
        <fullName evidence="5">Antitoxin YefM</fullName>
    </recommendedName>
</protein>
<evidence type="ECO:0008006" key="5">
    <source>
        <dbReference type="Google" id="ProtNLM"/>
    </source>
</evidence>
<evidence type="ECO:0000313" key="4">
    <source>
        <dbReference type="Proteomes" id="UP001596392"/>
    </source>
</evidence>
<proteinExistence type="inferred from homology"/>
<dbReference type="RefSeq" id="WP_376808977.1">
    <property type="nucleotide sequence ID" value="NZ_JBHTAC010000034.1"/>
</dbReference>
<reference evidence="4" key="1">
    <citation type="journal article" date="2019" name="Int. J. Syst. Evol. Microbiol.">
        <title>The Global Catalogue of Microorganisms (GCM) 10K type strain sequencing project: providing services to taxonomists for standard genome sequencing and annotation.</title>
        <authorList>
            <consortium name="The Broad Institute Genomics Platform"/>
            <consortium name="The Broad Institute Genome Sequencing Center for Infectious Disease"/>
            <person name="Wu L."/>
            <person name="Ma J."/>
        </authorList>
    </citation>
    <scope>NUCLEOTIDE SEQUENCE [LARGE SCALE GENOMIC DNA]</scope>
    <source>
        <strain evidence="4">CGMCC 1.9106</strain>
    </source>
</reference>